<dbReference type="InterPro" id="IPR016187">
    <property type="entry name" value="CTDL_fold"/>
</dbReference>
<sequence>MPTMHSHSRPQEEDEDIHQQEAEEAAVRGEAAEKPKRNSKLPLGTVVLLVLCVLLAAALIIITLSTMSVQTKKENEALRKNLSDLLVRNQNLAEKIEALKNFSGLTNLQCGAGWEEHGGKRYKFLTSKASWQDSRSFCRDLGGDLVKIDSREEQEFLVRRLRDKMISIEDWFWIGLTDSETEGSWLWVDRSPLDKSFWMNGEPNNAG</sequence>
<keyword evidence="2" id="KW-0472">Membrane</keyword>
<keyword evidence="2" id="KW-1133">Transmembrane helix</keyword>
<evidence type="ECO:0000256" key="2">
    <source>
        <dbReference type="SAM" id="Phobius"/>
    </source>
</evidence>
<reference evidence="5" key="1">
    <citation type="submission" date="2025-08" db="UniProtKB">
        <authorList>
            <consortium name="RefSeq"/>
        </authorList>
    </citation>
    <scope>IDENTIFICATION</scope>
</reference>
<dbReference type="Pfam" id="PF00059">
    <property type="entry name" value="Lectin_C"/>
    <property type="match status" value="1"/>
</dbReference>
<feature type="non-terminal residue" evidence="5">
    <location>
        <position position="207"/>
    </location>
</feature>
<proteinExistence type="predicted"/>
<dbReference type="RefSeq" id="XP_013879516.1">
    <property type="nucleotide sequence ID" value="XM_014024062.1"/>
</dbReference>
<gene>
    <name evidence="5" type="primary">LOC106528805</name>
</gene>
<dbReference type="PANTHER" id="PTHR22803">
    <property type="entry name" value="MANNOSE, PHOSPHOLIPASE, LECTIN RECEPTOR RELATED"/>
    <property type="match status" value="1"/>
</dbReference>
<dbReference type="SMART" id="SM00034">
    <property type="entry name" value="CLECT"/>
    <property type="match status" value="1"/>
</dbReference>
<accession>A0A2I4CHP6</accession>
<dbReference type="GeneID" id="106528805"/>
<name>A0A2I4CHP6_AUSLI</name>
<feature type="transmembrane region" description="Helical" evidence="2">
    <location>
        <begin position="43"/>
        <end position="64"/>
    </location>
</feature>
<feature type="domain" description="C-type lectin" evidence="3">
    <location>
        <begin position="117"/>
        <end position="207"/>
    </location>
</feature>
<dbReference type="InterPro" id="IPR001304">
    <property type="entry name" value="C-type_lectin-like"/>
</dbReference>
<dbReference type="KEGG" id="alim:106528805"/>
<dbReference type="SUPFAM" id="SSF56436">
    <property type="entry name" value="C-type lectin-like"/>
    <property type="match status" value="1"/>
</dbReference>
<keyword evidence="2" id="KW-0812">Transmembrane</keyword>
<dbReference type="InterPro" id="IPR016186">
    <property type="entry name" value="C-type_lectin-like/link_sf"/>
</dbReference>
<dbReference type="Proteomes" id="UP000192220">
    <property type="component" value="Unplaced"/>
</dbReference>
<evidence type="ECO:0000259" key="3">
    <source>
        <dbReference type="PROSITE" id="PS50041"/>
    </source>
</evidence>
<organism evidence="4 5">
    <name type="scientific">Austrofundulus limnaeus</name>
    <name type="common">Annual killifish</name>
    <dbReference type="NCBI Taxonomy" id="52670"/>
    <lineage>
        <taxon>Eukaryota</taxon>
        <taxon>Metazoa</taxon>
        <taxon>Chordata</taxon>
        <taxon>Craniata</taxon>
        <taxon>Vertebrata</taxon>
        <taxon>Euteleostomi</taxon>
        <taxon>Actinopterygii</taxon>
        <taxon>Neopterygii</taxon>
        <taxon>Teleostei</taxon>
        <taxon>Neoteleostei</taxon>
        <taxon>Acanthomorphata</taxon>
        <taxon>Ovalentaria</taxon>
        <taxon>Atherinomorphae</taxon>
        <taxon>Cyprinodontiformes</taxon>
        <taxon>Rivulidae</taxon>
        <taxon>Austrofundulus</taxon>
    </lineage>
</organism>
<dbReference type="OrthoDB" id="2142683at2759"/>
<feature type="compositionally biased region" description="Basic and acidic residues" evidence="1">
    <location>
        <begin position="17"/>
        <end position="35"/>
    </location>
</feature>
<keyword evidence="4" id="KW-1185">Reference proteome</keyword>
<evidence type="ECO:0000313" key="5">
    <source>
        <dbReference type="RefSeq" id="XP_013879516.1"/>
    </source>
</evidence>
<dbReference type="AlphaFoldDB" id="A0A2I4CHP6"/>
<dbReference type="InParanoid" id="A0A2I4CHP6"/>
<dbReference type="PROSITE" id="PS50041">
    <property type="entry name" value="C_TYPE_LECTIN_2"/>
    <property type="match status" value="1"/>
</dbReference>
<protein>
    <submittedName>
        <fullName evidence="5">Hepatic lectin</fullName>
    </submittedName>
</protein>
<evidence type="ECO:0000256" key="1">
    <source>
        <dbReference type="SAM" id="MobiDB-lite"/>
    </source>
</evidence>
<evidence type="ECO:0000313" key="4">
    <source>
        <dbReference type="Proteomes" id="UP000192220"/>
    </source>
</evidence>
<dbReference type="Gene3D" id="3.10.100.10">
    <property type="entry name" value="Mannose-Binding Protein A, subunit A"/>
    <property type="match status" value="1"/>
</dbReference>
<feature type="region of interest" description="Disordered" evidence="1">
    <location>
        <begin position="1"/>
        <end position="35"/>
    </location>
</feature>
<dbReference type="InterPro" id="IPR050111">
    <property type="entry name" value="C-type_lectin/snaclec_domain"/>
</dbReference>